<dbReference type="InterPro" id="IPR036855">
    <property type="entry name" value="Znf_CCCH_sf"/>
</dbReference>
<evidence type="ECO:0000256" key="7">
    <source>
        <dbReference type="SAM" id="MobiDB-lite"/>
    </source>
</evidence>
<evidence type="ECO:0000256" key="1">
    <source>
        <dbReference type="ARBA" id="ARBA00004123"/>
    </source>
</evidence>
<evidence type="ECO:0000256" key="3">
    <source>
        <dbReference type="ARBA" id="ARBA00022771"/>
    </source>
</evidence>
<accession>A0AAW1X1F8</accession>
<comment type="subcellular location">
    <subcellularLocation>
        <location evidence="1">Nucleus</location>
    </subcellularLocation>
</comment>
<dbReference type="SMART" id="SM00356">
    <property type="entry name" value="ZnF_C3H1"/>
    <property type="match status" value="1"/>
</dbReference>
<keyword evidence="3 6" id="KW-0863">Zinc-finger</keyword>
<keyword evidence="5" id="KW-0539">Nucleus</keyword>
<dbReference type="InterPro" id="IPR041367">
    <property type="entry name" value="Znf-CCCH_4"/>
</dbReference>
<keyword evidence="2 6" id="KW-0479">Metal-binding</keyword>
<dbReference type="GO" id="GO:0008270">
    <property type="term" value="F:zinc ion binding"/>
    <property type="evidence" value="ECO:0007669"/>
    <property type="project" value="UniProtKB-KW"/>
</dbReference>
<feature type="zinc finger region" description="C3H1-type" evidence="6">
    <location>
        <begin position="4"/>
        <end position="30"/>
    </location>
</feature>
<evidence type="ECO:0000256" key="6">
    <source>
        <dbReference type="PROSITE-ProRule" id="PRU00723"/>
    </source>
</evidence>
<dbReference type="InterPro" id="IPR000571">
    <property type="entry name" value="Znf_CCCH"/>
</dbReference>
<keyword evidence="10" id="KW-1185">Reference proteome</keyword>
<dbReference type="Proteomes" id="UP001457282">
    <property type="component" value="Unassembled WGS sequence"/>
</dbReference>
<organism evidence="9 10">
    <name type="scientific">Rubus argutus</name>
    <name type="common">Southern blackberry</name>
    <dbReference type="NCBI Taxonomy" id="59490"/>
    <lineage>
        <taxon>Eukaryota</taxon>
        <taxon>Viridiplantae</taxon>
        <taxon>Streptophyta</taxon>
        <taxon>Embryophyta</taxon>
        <taxon>Tracheophyta</taxon>
        <taxon>Spermatophyta</taxon>
        <taxon>Magnoliopsida</taxon>
        <taxon>eudicotyledons</taxon>
        <taxon>Gunneridae</taxon>
        <taxon>Pentapetalae</taxon>
        <taxon>rosids</taxon>
        <taxon>fabids</taxon>
        <taxon>Rosales</taxon>
        <taxon>Rosaceae</taxon>
        <taxon>Rosoideae</taxon>
        <taxon>Rosoideae incertae sedis</taxon>
        <taxon>Rubus</taxon>
    </lineage>
</organism>
<dbReference type="Gene3D" id="4.10.1000.10">
    <property type="entry name" value="Zinc finger, CCCH-type"/>
    <property type="match status" value="1"/>
</dbReference>
<reference evidence="9 10" key="1">
    <citation type="journal article" date="2023" name="G3 (Bethesda)">
        <title>A chromosome-length genome assembly and annotation of blackberry (Rubus argutus, cv. 'Hillquist').</title>
        <authorList>
            <person name="Bruna T."/>
            <person name="Aryal R."/>
            <person name="Dudchenko O."/>
            <person name="Sargent D.J."/>
            <person name="Mead D."/>
            <person name="Buti M."/>
            <person name="Cavallini A."/>
            <person name="Hytonen T."/>
            <person name="Andres J."/>
            <person name="Pham M."/>
            <person name="Weisz D."/>
            <person name="Mascagni F."/>
            <person name="Usai G."/>
            <person name="Natali L."/>
            <person name="Bassil N."/>
            <person name="Fernandez G.E."/>
            <person name="Lomsadze A."/>
            <person name="Armour M."/>
            <person name="Olukolu B."/>
            <person name="Poorten T."/>
            <person name="Britton C."/>
            <person name="Davik J."/>
            <person name="Ashrafi H."/>
            <person name="Aiden E.L."/>
            <person name="Borodovsky M."/>
            <person name="Worthington M."/>
        </authorList>
    </citation>
    <scope>NUCLEOTIDE SEQUENCE [LARGE SCALE GENOMIC DNA]</scope>
    <source>
        <strain evidence="9">PI 553951</strain>
    </source>
</reference>
<dbReference type="InterPro" id="IPR051767">
    <property type="entry name" value="Nucleoporin_NUP42"/>
</dbReference>
<feature type="domain" description="C3H1-type" evidence="8">
    <location>
        <begin position="4"/>
        <end position="30"/>
    </location>
</feature>
<name>A0AAW1X1F8_RUBAR</name>
<sequence length="399" mass="43850">MPVKRDEPCRYFQRGSCQYGDKCRYLHVTQQQPKSNIFGFGSQSGSDQHQKSNPYGFGIHNNSQLKAGTDFGSKDNQFKPFENKWTRSSPSAASATPSSRRSDNQPQTSNHECTNPESCRSIIIEDFERERPLWKLTCYGHSRNYSCDIVGDISYEELRAAAYDDAKRGLNLQSIVERERNLVNTKSIEFENLRKPREVPLNSTASQNPFPSAAANSFLQTAQNNAPPSVSSFSQFGTSLNVGFGPRSSAPPNNIFLQPNPSANSNHASSGFGTNNFPSVNVGSLGSQFPTSTPGSITHNVGFGNTVVMRPQSNQISTSVVSSQFSTATSSQPLILSDGPSSASNPIGRVAVEVQSPYHRNNMQREKISGDMSIWLKKKWTPGEVPEEEPPDALVEIEL</sequence>
<protein>
    <recommendedName>
        <fullName evidence="8">C3H1-type domain-containing protein</fullName>
    </recommendedName>
</protein>
<feature type="compositionally biased region" description="Low complexity" evidence="7">
    <location>
        <begin position="86"/>
        <end position="99"/>
    </location>
</feature>
<dbReference type="EMBL" id="JBEDUW010000004">
    <property type="protein sequence ID" value="KAK9930785.1"/>
    <property type="molecule type" value="Genomic_DNA"/>
</dbReference>
<evidence type="ECO:0000256" key="4">
    <source>
        <dbReference type="ARBA" id="ARBA00022833"/>
    </source>
</evidence>
<dbReference type="Pfam" id="PF18044">
    <property type="entry name" value="zf-CCCH_4"/>
    <property type="match status" value="1"/>
</dbReference>
<evidence type="ECO:0000313" key="9">
    <source>
        <dbReference type="EMBL" id="KAK9930785.1"/>
    </source>
</evidence>
<dbReference type="PANTHER" id="PTHR46527:SF1">
    <property type="entry name" value="NUCLEOPORIN NUP42"/>
    <property type="match status" value="1"/>
</dbReference>
<dbReference type="SUPFAM" id="SSF90229">
    <property type="entry name" value="CCCH zinc finger"/>
    <property type="match status" value="1"/>
</dbReference>
<proteinExistence type="predicted"/>
<evidence type="ECO:0000256" key="5">
    <source>
        <dbReference type="ARBA" id="ARBA00023242"/>
    </source>
</evidence>
<evidence type="ECO:0000259" key="8">
    <source>
        <dbReference type="PROSITE" id="PS50103"/>
    </source>
</evidence>
<evidence type="ECO:0000256" key="2">
    <source>
        <dbReference type="ARBA" id="ARBA00022723"/>
    </source>
</evidence>
<feature type="compositionally biased region" description="Polar residues" evidence="7">
    <location>
        <begin position="104"/>
        <end position="115"/>
    </location>
</feature>
<dbReference type="PROSITE" id="PS50103">
    <property type="entry name" value="ZF_C3H1"/>
    <property type="match status" value="1"/>
</dbReference>
<feature type="compositionally biased region" description="Polar residues" evidence="7">
    <location>
        <begin position="35"/>
        <end position="53"/>
    </location>
</feature>
<gene>
    <name evidence="9" type="ORF">M0R45_018096</name>
</gene>
<dbReference type="GO" id="GO:0005634">
    <property type="term" value="C:nucleus"/>
    <property type="evidence" value="ECO:0007669"/>
    <property type="project" value="UniProtKB-SubCell"/>
</dbReference>
<keyword evidence="4 6" id="KW-0862">Zinc</keyword>
<feature type="region of interest" description="Disordered" evidence="7">
    <location>
        <begin position="35"/>
        <end position="60"/>
    </location>
</feature>
<evidence type="ECO:0000313" key="10">
    <source>
        <dbReference type="Proteomes" id="UP001457282"/>
    </source>
</evidence>
<feature type="region of interest" description="Disordered" evidence="7">
    <location>
        <begin position="78"/>
        <end position="115"/>
    </location>
</feature>
<comment type="caution">
    <text evidence="9">The sequence shown here is derived from an EMBL/GenBank/DDBJ whole genome shotgun (WGS) entry which is preliminary data.</text>
</comment>
<dbReference type="AlphaFoldDB" id="A0AAW1X1F8"/>
<dbReference type="PANTHER" id="PTHR46527">
    <property type="entry name" value="NUCLEOPORIN-LIKE PROTEIN 2"/>
    <property type="match status" value="1"/>
</dbReference>